<evidence type="ECO:0000313" key="2">
    <source>
        <dbReference type="Proteomes" id="UP000231702"/>
    </source>
</evidence>
<keyword evidence="2" id="KW-1185">Reference proteome</keyword>
<dbReference type="Pfam" id="PF10707">
    <property type="entry name" value="YrbL-PhoP_reg"/>
    <property type="match status" value="1"/>
</dbReference>
<sequence>MGQMTKFDTGPVTLAGQEPLRSGEESLVYQHPRFQDLLLKLPRQDGRAALRMQRPGFKRPLLRRFRHLVSWHLEYSEYLSAVAREGTLPGFVPLHLGICPTDLGPALLVEKICAPGGELAPTLRDLANTGRLDASIPELLEDFLENLAASGIVTRDIWPDNLVLAEAPRRLMLIEGMGCRSALRACHIQLPLTQNRQIRQCAALRRWVAERVEPQPRLPQGLRLA</sequence>
<name>A0ABX4MJX3_9RHOB</name>
<evidence type="ECO:0000313" key="1">
    <source>
        <dbReference type="EMBL" id="PJE26902.1"/>
    </source>
</evidence>
<proteinExistence type="predicted"/>
<dbReference type="InterPro" id="IPR019647">
    <property type="entry name" value="PhoP_reg_network_YrbL"/>
</dbReference>
<protein>
    <recommendedName>
        <fullName evidence="3">PhoP regulatory network protein YrbL</fullName>
    </recommendedName>
</protein>
<reference evidence="1 2" key="1">
    <citation type="journal article" date="2018" name="Int. J. Syst. Evol. Microbiol.">
        <title>Pseudooceanicola lipolyticus sp. nov., a marine alphaproteobacterium, reclassification of Oceanicola flagellatus as Pseudooceanicola flagellatus comb. nov. and emended description of the genus Pseudooceanicola.</title>
        <authorList>
            <person name="Huang M.-M."/>
            <person name="Guo L.-L."/>
            <person name="Wu Y.-H."/>
            <person name="Lai Q.-L."/>
            <person name="Shao Z.-Z."/>
            <person name="Wang C.-S."/>
            <person name="Wu M."/>
            <person name="Xu X.-W."/>
        </authorList>
    </citation>
    <scope>NUCLEOTIDE SEQUENCE [LARGE SCALE GENOMIC DNA]</scope>
    <source>
        <strain evidence="1 2">Ar-45</strain>
    </source>
</reference>
<comment type="caution">
    <text evidence="1">The sequence shown here is derived from an EMBL/GenBank/DDBJ whole genome shotgun (WGS) entry which is preliminary data.</text>
</comment>
<accession>A0ABX4MJX3</accession>
<evidence type="ECO:0008006" key="3">
    <source>
        <dbReference type="Google" id="ProtNLM"/>
    </source>
</evidence>
<gene>
    <name evidence="1" type="ORF">CVM39_16355</name>
</gene>
<dbReference type="Proteomes" id="UP000231702">
    <property type="component" value="Unassembled WGS sequence"/>
</dbReference>
<dbReference type="EMBL" id="PGTD01000018">
    <property type="protein sequence ID" value="PJE26902.1"/>
    <property type="molecule type" value="Genomic_DNA"/>
</dbReference>
<organism evidence="1 2">
    <name type="scientific">Pseudooceanicola antarcticus</name>
    <dbReference type="NCBI Taxonomy" id="1247613"/>
    <lineage>
        <taxon>Bacteria</taxon>
        <taxon>Pseudomonadati</taxon>
        <taxon>Pseudomonadota</taxon>
        <taxon>Alphaproteobacteria</taxon>
        <taxon>Rhodobacterales</taxon>
        <taxon>Paracoccaceae</taxon>
        <taxon>Pseudooceanicola</taxon>
    </lineage>
</organism>